<dbReference type="Proteomes" id="UP000774804">
    <property type="component" value="Unassembled WGS sequence"/>
</dbReference>
<dbReference type="Proteomes" id="UP000251314">
    <property type="component" value="Unassembled WGS sequence"/>
</dbReference>
<dbReference type="EMBL" id="RCMV01001564">
    <property type="protein sequence ID" value="KAG3208063.1"/>
    <property type="molecule type" value="Genomic_DNA"/>
</dbReference>
<evidence type="ECO:0000313" key="2">
    <source>
        <dbReference type="EMBL" id="KAG2932259.1"/>
    </source>
</evidence>
<reference evidence="6 7" key="1">
    <citation type="submission" date="2018-01" db="EMBL/GenBank/DDBJ databases">
        <title>Draft genome of the strawberry crown rot pathogen Phytophthora cactorum.</title>
        <authorList>
            <person name="Armitage A.D."/>
            <person name="Lysoe E."/>
            <person name="Nellist C.F."/>
            <person name="Harrison R.J."/>
            <person name="Brurberg M.B."/>
        </authorList>
    </citation>
    <scope>NUCLEOTIDE SEQUENCE [LARGE SCALE GENOMIC DNA]</scope>
    <source>
        <strain evidence="6 7">10300</strain>
    </source>
</reference>
<name>A0A329RKV2_9STRA</name>
<accession>A0A329RKV2</accession>
<dbReference type="VEuPathDB" id="FungiDB:PC110_g18296"/>
<dbReference type="Proteomes" id="UP000736787">
    <property type="component" value="Unassembled WGS sequence"/>
</dbReference>
<reference evidence="1" key="2">
    <citation type="submission" date="2018-10" db="EMBL/GenBank/DDBJ databases">
        <title>Effector identification in a new, highly contiguous assembly of the strawberry crown rot pathogen Phytophthora cactorum.</title>
        <authorList>
            <person name="Armitage A.D."/>
            <person name="Nellist C.F."/>
            <person name="Bates H."/>
            <person name="Vickerstaff R.J."/>
            <person name="Harrison R.J."/>
        </authorList>
    </citation>
    <scope>NUCLEOTIDE SEQUENCE</scope>
    <source>
        <strain evidence="1">15-7</strain>
        <strain evidence="2">4032</strain>
        <strain evidence="3">4040</strain>
        <strain evidence="4">P415</strain>
        <strain evidence="5">P421</strain>
    </source>
</reference>
<dbReference type="EMBL" id="MJFZ01000770">
    <property type="protein sequence ID" value="RAW25287.1"/>
    <property type="molecule type" value="Genomic_DNA"/>
</dbReference>
<sequence length="46" mass="5279">MRVIRCLLEDERVVTVNVQDGMNTSALKRNIKSAERSLAAYDSRLR</sequence>
<proteinExistence type="predicted"/>
<dbReference type="Proteomes" id="UP000735874">
    <property type="component" value="Unassembled WGS sequence"/>
</dbReference>
<evidence type="ECO:0000313" key="4">
    <source>
        <dbReference type="EMBL" id="KAG2987238.1"/>
    </source>
</evidence>
<dbReference type="EMBL" id="RCMK01000119">
    <property type="protein sequence ID" value="KAG2948058.1"/>
    <property type="molecule type" value="Genomic_DNA"/>
</dbReference>
<comment type="caution">
    <text evidence="6">The sequence shown here is derived from an EMBL/GenBank/DDBJ whole genome shotgun (WGS) entry which is preliminary data.</text>
</comment>
<keyword evidence="7" id="KW-1185">Reference proteome</keyword>
<evidence type="ECO:0000313" key="6">
    <source>
        <dbReference type="EMBL" id="RAW25287.1"/>
    </source>
</evidence>
<gene>
    <name evidence="6" type="ORF">PC110_g18296</name>
    <name evidence="1" type="ORF">PC113_g6971</name>
    <name evidence="2" type="ORF">PC115_g5876</name>
    <name evidence="3" type="ORF">PC117_g6321</name>
    <name evidence="4" type="ORF">PC118_g7388</name>
    <name evidence="5" type="ORF">PC129_g20903</name>
</gene>
<protein>
    <submittedName>
        <fullName evidence="6">Uncharacterized protein</fullName>
    </submittedName>
</protein>
<dbReference type="EMBL" id="RCML01000175">
    <property type="protein sequence ID" value="KAG2987238.1"/>
    <property type="molecule type" value="Genomic_DNA"/>
</dbReference>
<organism evidence="6 7">
    <name type="scientific">Phytophthora cactorum</name>
    <dbReference type="NCBI Taxonomy" id="29920"/>
    <lineage>
        <taxon>Eukaryota</taxon>
        <taxon>Sar</taxon>
        <taxon>Stramenopiles</taxon>
        <taxon>Oomycota</taxon>
        <taxon>Peronosporomycetes</taxon>
        <taxon>Peronosporales</taxon>
        <taxon>Peronosporaceae</taxon>
        <taxon>Phytophthora</taxon>
    </lineage>
</organism>
<dbReference type="EMBL" id="RCMI01000125">
    <property type="protein sequence ID" value="KAG2932259.1"/>
    <property type="molecule type" value="Genomic_DNA"/>
</dbReference>
<dbReference type="Proteomes" id="UP000697107">
    <property type="component" value="Unassembled WGS sequence"/>
</dbReference>
<evidence type="ECO:0000313" key="5">
    <source>
        <dbReference type="EMBL" id="KAG3208063.1"/>
    </source>
</evidence>
<dbReference type="AlphaFoldDB" id="A0A329RKV2"/>
<evidence type="ECO:0000313" key="7">
    <source>
        <dbReference type="Proteomes" id="UP000251314"/>
    </source>
</evidence>
<dbReference type="EMBL" id="RCMG01000147">
    <property type="protein sequence ID" value="KAG2861658.1"/>
    <property type="molecule type" value="Genomic_DNA"/>
</dbReference>
<evidence type="ECO:0000313" key="1">
    <source>
        <dbReference type="EMBL" id="KAG2861658.1"/>
    </source>
</evidence>
<evidence type="ECO:0000313" key="3">
    <source>
        <dbReference type="EMBL" id="KAG2948058.1"/>
    </source>
</evidence>
<dbReference type="Proteomes" id="UP000760860">
    <property type="component" value="Unassembled WGS sequence"/>
</dbReference>